<dbReference type="SUPFAM" id="SSF50475">
    <property type="entry name" value="FMN-binding split barrel"/>
    <property type="match status" value="1"/>
</dbReference>
<evidence type="ECO:0000256" key="1">
    <source>
        <dbReference type="ARBA" id="ARBA00001917"/>
    </source>
</evidence>
<sequence>MRQSHDRIHLMAKVIWKPGTMLYPVPAIMVSCGDKSENYNIITIAWAGTICSEPAMASISIRPTRHSYDIIKRTGEFVINLTTKKLVFAADFCGVKSGREVNKFAKLKLSAVKGKHVSAPLIGESPVNIECKVTECKHLGSHDMFIAKVLCIHADKRYINKKGAFNLQDSEPICYSHGKYYLLGRELGHFGFSVRKKK</sequence>
<dbReference type="PANTHER" id="PTHR43567">
    <property type="entry name" value="FLAVOREDOXIN-RELATED-RELATED"/>
    <property type="match status" value="1"/>
</dbReference>
<comment type="cofactor">
    <cofactor evidence="1">
        <name>FMN</name>
        <dbReference type="ChEBI" id="CHEBI:58210"/>
    </cofactor>
</comment>
<evidence type="ECO:0000313" key="6">
    <source>
        <dbReference type="Proteomes" id="UP000488506"/>
    </source>
</evidence>
<comment type="caution">
    <text evidence="5">The sequence shown here is derived from an EMBL/GenBank/DDBJ whole genome shotgun (WGS) entry which is preliminary data.</text>
</comment>
<evidence type="ECO:0000259" key="4">
    <source>
        <dbReference type="SMART" id="SM00903"/>
    </source>
</evidence>
<evidence type="ECO:0000313" key="5">
    <source>
        <dbReference type="EMBL" id="KAF0133686.1"/>
    </source>
</evidence>
<dbReference type="Gene3D" id="2.30.110.10">
    <property type="entry name" value="Electron Transport, Fmn-binding Protein, Chain A"/>
    <property type="match status" value="1"/>
</dbReference>
<name>A0A833L0I4_UNCSA</name>
<dbReference type="GO" id="GO:0010181">
    <property type="term" value="F:FMN binding"/>
    <property type="evidence" value="ECO:0007669"/>
    <property type="project" value="InterPro"/>
</dbReference>
<evidence type="ECO:0000256" key="2">
    <source>
        <dbReference type="ARBA" id="ARBA00022630"/>
    </source>
</evidence>
<reference evidence="5 6" key="1">
    <citation type="submission" date="2019-12" db="EMBL/GenBank/DDBJ databases">
        <authorList>
            <person name="Wolfe R."/>
            <person name="Danczak R."/>
            <person name="Wilkins M."/>
        </authorList>
    </citation>
    <scope>NUCLEOTIDE SEQUENCE [LARGE SCALE GENOMIC DNA]</scope>
    <source>
        <strain evidence="5">X2_MaxBin.013</strain>
    </source>
</reference>
<dbReference type="EMBL" id="WPAF01000020">
    <property type="protein sequence ID" value="KAF0133686.1"/>
    <property type="molecule type" value="Genomic_DNA"/>
</dbReference>
<proteinExistence type="inferred from homology"/>
<dbReference type="SMART" id="SM00903">
    <property type="entry name" value="Flavin_Reduct"/>
    <property type="match status" value="1"/>
</dbReference>
<dbReference type="InterPro" id="IPR002563">
    <property type="entry name" value="Flavin_Rdtase-like_dom"/>
</dbReference>
<dbReference type="Proteomes" id="UP000488506">
    <property type="component" value="Unassembled WGS sequence"/>
</dbReference>
<keyword evidence="2" id="KW-0285">Flavoprotein</keyword>
<dbReference type="PROSITE" id="PS51257">
    <property type="entry name" value="PROKAR_LIPOPROTEIN"/>
    <property type="match status" value="1"/>
</dbReference>
<dbReference type="AlphaFoldDB" id="A0A833L0I4"/>
<feature type="domain" description="Flavin reductase like" evidence="4">
    <location>
        <begin position="21"/>
        <end position="167"/>
    </location>
</feature>
<gene>
    <name evidence="5" type="ORF">FD145_1145</name>
</gene>
<dbReference type="InterPro" id="IPR052174">
    <property type="entry name" value="Flavoredoxin"/>
</dbReference>
<dbReference type="Pfam" id="PF01613">
    <property type="entry name" value="Flavin_Reduct"/>
    <property type="match status" value="1"/>
</dbReference>
<comment type="similarity">
    <text evidence="3">Belongs to the flavoredoxin family.</text>
</comment>
<dbReference type="GO" id="GO:0016646">
    <property type="term" value="F:oxidoreductase activity, acting on the CH-NH group of donors, NAD or NADP as acceptor"/>
    <property type="evidence" value="ECO:0007669"/>
    <property type="project" value="UniProtKB-ARBA"/>
</dbReference>
<protein>
    <submittedName>
        <fullName evidence="5">Conserved protein/domain typically associated with flavoprotein oxygenase DIM6/NTAB family</fullName>
    </submittedName>
</protein>
<evidence type="ECO:0000256" key="3">
    <source>
        <dbReference type="ARBA" id="ARBA00038054"/>
    </source>
</evidence>
<organism evidence="5 6">
    <name type="scientific">Candidatus Saganbacteria bacterium</name>
    <dbReference type="NCBI Taxonomy" id="2575572"/>
    <lineage>
        <taxon>Bacteria</taxon>
        <taxon>Bacillati</taxon>
        <taxon>Saganbacteria</taxon>
    </lineage>
</organism>
<dbReference type="PANTHER" id="PTHR43567:SF1">
    <property type="entry name" value="FLAVOREDOXIN"/>
    <property type="match status" value="1"/>
</dbReference>
<dbReference type="InterPro" id="IPR012349">
    <property type="entry name" value="Split_barrel_FMN-bd"/>
</dbReference>
<accession>A0A833L0I4</accession>